<gene>
    <name evidence="1" type="ORF">lpari_00075</name>
</gene>
<organism evidence="1 2">
    <name type="scientific">Legionella parisiensis</name>
    <dbReference type="NCBI Taxonomy" id="45071"/>
    <lineage>
        <taxon>Bacteria</taxon>
        <taxon>Pseudomonadati</taxon>
        <taxon>Pseudomonadota</taxon>
        <taxon>Gammaproteobacteria</taxon>
        <taxon>Legionellales</taxon>
        <taxon>Legionellaceae</taxon>
        <taxon>Legionella</taxon>
    </lineage>
</organism>
<proteinExistence type="predicted"/>
<accession>A0A1E5JWS0</accession>
<evidence type="ECO:0000313" key="1">
    <source>
        <dbReference type="EMBL" id="OEH48930.1"/>
    </source>
</evidence>
<keyword evidence="2" id="KW-1185">Reference proteome</keyword>
<name>A0A1E5JWS0_9GAMM</name>
<protein>
    <submittedName>
        <fullName evidence="1">Uncharacterized protein</fullName>
    </submittedName>
</protein>
<dbReference type="EMBL" id="LSOG01000002">
    <property type="protein sequence ID" value="OEH48930.1"/>
    <property type="molecule type" value="Genomic_DNA"/>
</dbReference>
<dbReference type="AlphaFoldDB" id="A0A1E5JWS0"/>
<reference evidence="1 2" key="1">
    <citation type="submission" date="2016-02" db="EMBL/GenBank/DDBJ databases">
        <title>Secondary metabolites in Legionella.</title>
        <authorList>
            <person name="Tobias N.J."/>
            <person name="Bode H.B."/>
        </authorList>
    </citation>
    <scope>NUCLEOTIDE SEQUENCE [LARGE SCALE GENOMIC DNA]</scope>
    <source>
        <strain evidence="1 2">DSM 19216</strain>
    </source>
</reference>
<sequence>MILILYFICEMDSRLRGNDRSLEQNLLLLIIKTLVYKKTTMPQVILS</sequence>
<evidence type="ECO:0000313" key="2">
    <source>
        <dbReference type="Proteomes" id="UP000095229"/>
    </source>
</evidence>
<comment type="caution">
    <text evidence="1">The sequence shown here is derived from an EMBL/GenBank/DDBJ whole genome shotgun (WGS) entry which is preliminary data.</text>
</comment>
<dbReference type="Proteomes" id="UP000095229">
    <property type="component" value="Unassembled WGS sequence"/>
</dbReference>